<evidence type="ECO:0000259" key="6">
    <source>
        <dbReference type="PROSITE" id="PS50045"/>
    </source>
</evidence>
<dbReference type="SUPFAM" id="SSF46689">
    <property type="entry name" value="Homeodomain-like"/>
    <property type="match status" value="1"/>
</dbReference>
<dbReference type="CDD" id="cd00009">
    <property type="entry name" value="AAA"/>
    <property type="match status" value="1"/>
</dbReference>
<dbReference type="PROSITE" id="PS00688">
    <property type="entry name" value="SIGMA54_INTERACT_3"/>
    <property type="match status" value="1"/>
</dbReference>
<dbReference type="InterPro" id="IPR003593">
    <property type="entry name" value="AAA+_ATPase"/>
</dbReference>
<dbReference type="GO" id="GO:0005524">
    <property type="term" value="F:ATP binding"/>
    <property type="evidence" value="ECO:0007669"/>
    <property type="project" value="UniProtKB-KW"/>
</dbReference>
<keyword evidence="3" id="KW-0805">Transcription regulation</keyword>
<dbReference type="GO" id="GO:0043565">
    <property type="term" value="F:sequence-specific DNA binding"/>
    <property type="evidence" value="ECO:0007669"/>
    <property type="project" value="InterPro"/>
</dbReference>
<proteinExistence type="predicted"/>
<dbReference type="InterPro" id="IPR000014">
    <property type="entry name" value="PAS"/>
</dbReference>
<dbReference type="Pfam" id="PF02954">
    <property type="entry name" value="HTH_8"/>
    <property type="match status" value="1"/>
</dbReference>
<dbReference type="GO" id="GO:0006355">
    <property type="term" value="P:regulation of DNA-templated transcription"/>
    <property type="evidence" value="ECO:0007669"/>
    <property type="project" value="InterPro"/>
</dbReference>
<name>A0A4R2P4T2_9BACL</name>
<evidence type="ECO:0000259" key="7">
    <source>
        <dbReference type="PROSITE" id="PS50112"/>
    </source>
</evidence>
<dbReference type="InterPro" id="IPR027417">
    <property type="entry name" value="P-loop_NTPase"/>
</dbReference>
<dbReference type="SMART" id="SM00382">
    <property type="entry name" value="AAA"/>
    <property type="match status" value="1"/>
</dbReference>
<dbReference type="PROSITE" id="PS50045">
    <property type="entry name" value="SIGMA54_INTERACT_4"/>
    <property type="match status" value="1"/>
</dbReference>
<dbReference type="RefSeq" id="WP_243647044.1">
    <property type="nucleotide sequence ID" value="NZ_SLXK01000016.1"/>
</dbReference>
<dbReference type="PROSITE" id="PS00676">
    <property type="entry name" value="SIGMA54_INTERACT_2"/>
    <property type="match status" value="1"/>
</dbReference>
<dbReference type="PROSITE" id="PS50112">
    <property type="entry name" value="PAS"/>
    <property type="match status" value="1"/>
</dbReference>
<protein>
    <submittedName>
        <fullName evidence="8">PAS domain S-box-containing protein</fullName>
    </submittedName>
</protein>
<dbReference type="InterPro" id="IPR025943">
    <property type="entry name" value="Sigma_54_int_dom_ATP-bd_2"/>
</dbReference>
<dbReference type="InterPro" id="IPR009057">
    <property type="entry name" value="Homeodomain-like_sf"/>
</dbReference>
<evidence type="ECO:0000313" key="9">
    <source>
        <dbReference type="Proteomes" id="UP000295416"/>
    </source>
</evidence>
<accession>A0A4R2P4T2</accession>
<dbReference type="CDD" id="cd00130">
    <property type="entry name" value="PAS"/>
    <property type="match status" value="1"/>
</dbReference>
<evidence type="ECO:0000256" key="3">
    <source>
        <dbReference type="ARBA" id="ARBA00023015"/>
    </source>
</evidence>
<keyword evidence="9" id="KW-1185">Reference proteome</keyword>
<dbReference type="Gene3D" id="3.40.50.300">
    <property type="entry name" value="P-loop containing nucleotide triphosphate hydrolases"/>
    <property type="match status" value="1"/>
</dbReference>
<dbReference type="InterPro" id="IPR002078">
    <property type="entry name" value="Sigma_54_int"/>
</dbReference>
<comment type="caution">
    <text evidence="8">The sequence shown here is derived from an EMBL/GenBank/DDBJ whole genome shotgun (WGS) entry which is preliminary data.</text>
</comment>
<dbReference type="Pfam" id="PF13188">
    <property type="entry name" value="PAS_8"/>
    <property type="match status" value="1"/>
</dbReference>
<organism evidence="8 9">
    <name type="scientific">Scopulibacillus darangshiensis</name>
    <dbReference type="NCBI Taxonomy" id="442528"/>
    <lineage>
        <taxon>Bacteria</taxon>
        <taxon>Bacillati</taxon>
        <taxon>Bacillota</taxon>
        <taxon>Bacilli</taxon>
        <taxon>Bacillales</taxon>
        <taxon>Sporolactobacillaceae</taxon>
        <taxon>Scopulibacillus</taxon>
    </lineage>
</organism>
<dbReference type="InterPro" id="IPR025944">
    <property type="entry name" value="Sigma_54_int_dom_CS"/>
</dbReference>
<dbReference type="EMBL" id="SLXK01000016">
    <property type="protein sequence ID" value="TCP28775.1"/>
    <property type="molecule type" value="Genomic_DNA"/>
</dbReference>
<evidence type="ECO:0000256" key="1">
    <source>
        <dbReference type="ARBA" id="ARBA00022741"/>
    </source>
</evidence>
<dbReference type="PROSITE" id="PS00675">
    <property type="entry name" value="SIGMA54_INTERACT_1"/>
    <property type="match status" value="1"/>
</dbReference>
<feature type="domain" description="Sigma-54 factor interaction" evidence="6">
    <location>
        <begin position="134"/>
        <end position="364"/>
    </location>
</feature>
<dbReference type="Pfam" id="PF00158">
    <property type="entry name" value="Sigma54_activat"/>
    <property type="match status" value="1"/>
</dbReference>
<dbReference type="Gene3D" id="1.10.8.60">
    <property type="match status" value="1"/>
</dbReference>
<dbReference type="Pfam" id="PF25601">
    <property type="entry name" value="AAA_lid_14"/>
    <property type="match status" value="1"/>
</dbReference>
<reference evidence="8 9" key="1">
    <citation type="submission" date="2019-03" db="EMBL/GenBank/DDBJ databases">
        <title>Genomic Encyclopedia of Type Strains, Phase IV (KMG-IV): sequencing the most valuable type-strain genomes for metagenomic binning, comparative biology and taxonomic classification.</title>
        <authorList>
            <person name="Goeker M."/>
        </authorList>
    </citation>
    <scope>NUCLEOTIDE SEQUENCE [LARGE SCALE GENOMIC DNA]</scope>
    <source>
        <strain evidence="8 9">DSM 19377</strain>
    </source>
</reference>
<dbReference type="SMART" id="SM00091">
    <property type="entry name" value="PAS"/>
    <property type="match status" value="1"/>
</dbReference>
<dbReference type="InterPro" id="IPR025662">
    <property type="entry name" value="Sigma_54_int_dom_ATP-bd_1"/>
</dbReference>
<dbReference type="SUPFAM" id="SSF52540">
    <property type="entry name" value="P-loop containing nucleoside triphosphate hydrolases"/>
    <property type="match status" value="1"/>
</dbReference>
<dbReference type="InterPro" id="IPR035965">
    <property type="entry name" value="PAS-like_dom_sf"/>
</dbReference>
<keyword evidence="5" id="KW-0804">Transcription</keyword>
<gene>
    <name evidence="8" type="ORF">EV207_11687</name>
</gene>
<dbReference type="Gene3D" id="1.10.10.60">
    <property type="entry name" value="Homeodomain-like"/>
    <property type="match status" value="1"/>
</dbReference>
<evidence type="ECO:0000256" key="2">
    <source>
        <dbReference type="ARBA" id="ARBA00022840"/>
    </source>
</evidence>
<evidence type="ECO:0000256" key="4">
    <source>
        <dbReference type="ARBA" id="ARBA00023125"/>
    </source>
</evidence>
<dbReference type="InterPro" id="IPR002197">
    <property type="entry name" value="HTH_Fis"/>
</dbReference>
<dbReference type="AlphaFoldDB" id="A0A4R2P4T2"/>
<dbReference type="Proteomes" id="UP000295416">
    <property type="component" value="Unassembled WGS sequence"/>
</dbReference>
<dbReference type="NCBIfam" id="TIGR00229">
    <property type="entry name" value="sensory_box"/>
    <property type="match status" value="1"/>
</dbReference>
<dbReference type="FunFam" id="3.40.50.300:FF:000006">
    <property type="entry name" value="DNA-binding transcriptional regulator NtrC"/>
    <property type="match status" value="1"/>
</dbReference>
<sequence length="436" mass="49014">MLKRFATEEAQAIIDSSHDGIIVIDKETRVCLANQHATRLLGLPAHIVGSKLTEFIPNTDLLRILQTGKTEFGDIATELNHKLIINRLPILENGEVIGVVSNFKEIHNIQKMEMKIRKQLHQSGLEARHQLSNIVGSSDRLEECRILANKFAKTEATVMILGESGTGKEWFSQGIHLSSSRAAGPFVAINCAALPESLLESELFGYEEGTFTGAAKGGKMGLFELAHGGTIFLDEIGEMPLQIQAMLLRTIEEREIRRVGGQKVVPVDVRIIVATNRDLETMVEEGAFRKDLYYRLNVLTLELPLLCERLSDIPELVDSFLREFNEKSSKKIDAISQDVLTLFQQYHWPGNVRELKNVVERMVLLTEEGTLTMKDAHFFKKKVDKSAVRNPALPDLEKQAIISALKEEKGNKTKAAERLGFDRSTLWRKIKKYNIS</sequence>
<feature type="domain" description="PAS" evidence="7">
    <location>
        <begin position="6"/>
        <end position="43"/>
    </location>
</feature>
<keyword evidence="1" id="KW-0547">Nucleotide-binding</keyword>
<dbReference type="PANTHER" id="PTHR32071">
    <property type="entry name" value="TRANSCRIPTIONAL REGULATORY PROTEIN"/>
    <property type="match status" value="1"/>
</dbReference>
<dbReference type="PRINTS" id="PR01590">
    <property type="entry name" value="HTHFIS"/>
</dbReference>
<keyword evidence="4" id="KW-0238">DNA-binding</keyword>
<dbReference type="Gene3D" id="3.30.450.20">
    <property type="entry name" value="PAS domain"/>
    <property type="match status" value="1"/>
</dbReference>
<dbReference type="InterPro" id="IPR058031">
    <property type="entry name" value="AAA_lid_NorR"/>
</dbReference>
<evidence type="ECO:0000256" key="5">
    <source>
        <dbReference type="ARBA" id="ARBA00023163"/>
    </source>
</evidence>
<evidence type="ECO:0000313" key="8">
    <source>
        <dbReference type="EMBL" id="TCP28775.1"/>
    </source>
</evidence>
<dbReference type="PANTHER" id="PTHR32071:SF57">
    <property type="entry name" value="C4-DICARBOXYLATE TRANSPORT TRANSCRIPTIONAL REGULATORY PROTEIN DCTD"/>
    <property type="match status" value="1"/>
</dbReference>
<dbReference type="SUPFAM" id="SSF55785">
    <property type="entry name" value="PYP-like sensor domain (PAS domain)"/>
    <property type="match status" value="1"/>
</dbReference>
<keyword evidence="2" id="KW-0067">ATP-binding</keyword>